<comment type="caution">
    <text evidence="3">The sequence shown here is derived from an EMBL/GenBank/DDBJ whole genome shotgun (WGS) entry which is preliminary data.</text>
</comment>
<protein>
    <submittedName>
        <fullName evidence="3">Alpha/beta fold hydrolase</fullName>
    </submittedName>
</protein>
<dbReference type="PRINTS" id="PR00412">
    <property type="entry name" value="EPOXHYDRLASE"/>
</dbReference>
<sequence length="276" mass="30464">MSANVPEIGNSITLDGVTINYHDRGQGDAILLIHGSGPGVTAWANWRLVLPELATTHRVVAPDMVGFGYTQTPPGYQTSPDNWVAQVIGLMDALGIAQFSIIGNSFGGAIALRTASMYPERVKKVVLMGSVGTRFPLSEGLDKVWGYQPSREAMRELIGIFAYDQSIVTDDLVELRYRASTRADAQERFARLFPVPRQKGIDMLALSDAQLNAIRMPVALVHGRDDRVIPFRVSEMLAAKLPNATLHPIDHCGHWVQIEKKHEFLGIVSRFMEENT</sequence>
<accession>A0A7W2FDF0</accession>
<evidence type="ECO:0000259" key="2">
    <source>
        <dbReference type="Pfam" id="PF00561"/>
    </source>
</evidence>
<dbReference type="EMBL" id="JACEZU010000012">
    <property type="protein sequence ID" value="MBA5689683.1"/>
    <property type="molecule type" value="Genomic_DNA"/>
</dbReference>
<dbReference type="InterPro" id="IPR000073">
    <property type="entry name" value="AB_hydrolase_1"/>
</dbReference>
<dbReference type="Proteomes" id="UP000573499">
    <property type="component" value="Unassembled WGS sequence"/>
</dbReference>
<evidence type="ECO:0000313" key="4">
    <source>
        <dbReference type="Proteomes" id="UP000573499"/>
    </source>
</evidence>
<organism evidence="3 4">
    <name type="scientific">Rugamonas apoptosis</name>
    <dbReference type="NCBI Taxonomy" id="2758570"/>
    <lineage>
        <taxon>Bacteria</taxon>
        <taxon>Pseudomonadati</taxon>
        <taxon>Pseudomonadota</taxon>
        <taxon>Betaproteobacteria</taxon>
        <taxon>Burkholderiales</taxon>
        <taxon>Oxalobacteraceae</taxon>
        <taxon>Telluria group</taxon>
        <taxon>Rugamonas</taxon>
    </lineage>
</organism>
<dbReference type="GO" id="GO:0016020">
    <property type="term" value="C:membrane"/>
    <property type="evidence" value="ECO:0007669"/>
    <property type="project" value="TreeGrafter"/>
</dbReference>
<evidence type="ECO:0000313" key="3">
    <source>
        <dbReference type="EMBL" id="MBA5689683.1"/>
    </source>
</evidence>
<dbReference type="InterPro" id="IPR000639">
    <property type="entry name" value="Epox_hydrolase-like"/>
</dbReference>
<dbReference type="InterPro" id="IPR050266">
    <property type="entry name" value="AB_hydrolase_sf"/>
</dbReference>
<dbReference type="GO" id="GO:0016787">
    <property type="term" value="F:hydrolase activity"/>
    <property type="evidence" value="ECO:0007669"/>
    <property type="project" value="UniProtKB-KW"/>
</dbReference>
<dbReference type="PANTHER" id="PTHR43798">
    <property type="entry name" value="MONOACYLGLYCEROL LIPASE"/>
    <property type="match status" value="1"/>
</dbReference>
<dbReference type="Gene3D" id="3.40.50.1820">
    <property type="entry name" value="alpha/beta hydrolase"/>
    <property type="match status" value="1"/>
</dbReference>
<keyword evidence="1 3" id="KW-0378">Hydrolase</keyword>
<feature type="domain" description="AB hydrolase-1" evidence="2">
    <location>
        <begin position="29"/>
        <end position="260"/>
    </location>
</feature>
<keyword evidence="4" id="KW-1185">Reference proteome</keyword>
<dbReference type="InterPro" id="IPR029058">
    <property type="entry name" value="AB_hydrolase_fold"/>
</dbReference>
<dbReference type="AlphaFoldDB" id="A0A7W2FDF0"/>
<dbReference type="Pfam" id="PF00561">
    <property type="entry name" value="Abhydrolase_1"/>
    <property type="match status" value="1"/>
</dbReference>
<gene>
    <name evidence="3" type="ORF">H3H39_21800</name>
</gene>
<dbReference type="RefSeq" id="WP_182156480.1">
    <property type="nucleotide sequence ID" value="NZ_JACEZU010000012.1"/>
</dbReference>
<name>A0A7W2FDF0_9BURK</name>
<reference evidence="3 4" key="1">
    <citation type="submission" date="2020-07" db="EMBL/GenBank/DDBJ databases">
        <title>Novel species isolated from subtropical streams in China.</title>
        <authorList>
            <person name="Lu H."/>
        </authorList>
    </citation>
    <scope>NUCLEOTIDE SEQUENCE [LARGE SCALE GENOMIC DNA]</scope>
    <source>
        <strain evidence="3 4">LX47W</strain>
    </source>
</reference>
<proteinExistence type="predicted"/>
<evidence type="ECO:0000256" key="1">
    <source>
        <dbReference type="ARBA" id="ARBA00022801"/>
    </source>
</evidence>
<dbReference type="SUPFAM" id="SSF53474">
    <property type="entry name" value="alpha/beta-Hydrolases"/>
    <property type="match status" value="1"/>
</dbReference>
<dbReference type="PANTHER" id="PTHR43798:SF31">
    <property type="entry name" value="AB HYDROLASE SUPERFAMILY PROTEIN YCLE"/>
    <property type="match status" value="1"/>
</dbReference>
<dbReference type="PRINTS" id="PR00111">
    <property type="entry name" value="ABHYDROLASE"/>
</dbReference>